<evidence type="ECO:0000313" key="2">
    <source>
        <dbReference type="Proteomes" id="UP001606099"/>
    </source>
</evidence>
<dbReference type="Proteomes" id="UP001606099">
    <property type="component" value="Unassembled WGS sequence"/>
</dbReference>
<keyword evidence="2" id="KW-1185">Reference proteome</keyword>
<protein>
    <submittedName>
        <fullName evidence="1">Uncharacterized protein</fullName>
    </submittedName>
</protein>
<dbReference type="EMBL" id="JBIGHZ010000005">
    <property type="protein sequence ID" value="MFG6449100.1"/>
    <property type="molecule type" value="Genomic_DNA"/>
</dbReference>
<accession>A0ABW7FXM1</accession>
<reference evidence="1 2" key="1">
    <citation type="submission" date="2024-08" db="EMBL/GenBank/DDBJ databases">
        <authorList>
            <person name="Lu H."/>
        </authorList>
    </citation>
    <scope>NUCLEOTIDE SEQUENCE [LARGE SCALE GENOMIC DNA]</scope>
    <source>
        <strain evidence="1 2">BYS180W</strain>
    </source>
</reference>
<proteinExistence type="predicted"/>
<dbReference type="RefSeq" id="WP_394461985.1">
    <property type="nucleotide sequence ID" value="NZ_JBIGHZ010000005.1"/>
</dbReference>
<gene>
    <name evidence="1" type="ORF">ACG0Z6_12750</name>
</gene>
<evidence type="ECO:0000313" key="1">
    <source>
        <dbReference type="EMBL" id="MFG6449100.1"/>
    </source>
</evidence>
<name>A0ABW7FXM1_9BURK</name>
<comment type="caution">
    <text evidence="1">The sequence shown here is derived from an EMBL/GenBank/DDBJ whole genome shotgun (WGS) entry which is preliminary data.</text>
</comment>
<organism evidence="1 2">
    <name type="scientific">Roseateles rivi</name>
    <dbReference type="NCBI Taxonomy" id="3299028"/>
    <lineage>
        <taxon>Bacteria</taxon>
        <taxon>Pseudomonadati</taxon>
        <taxon>Pseudomonadota</taxon>
        <taxon>Betaproteobacteria</taxon>
        <taxon>Burkholderiales</taxon>
        <taxon>Sphaerotilaceae</taxon>
        <taxon>Roseateles</taxon>
    </lineage>
</organism>
<sequence>MAVNEYPSASEIDALFVGADTAAIHRWGMAFLRTRCVLEQLIVRAEPAVRREALFIERHFPAWLGLPATPSDQDWWRIGFFGLDGPDSQ</sequence>